<comment type="caution">
    <text evidence="15">The sequence shown here is derived from an EMBL/GenBank/DDBJ whole genome shotgun (WGS) entry which is preliminary data.</text>
</comment>
<dbReference type="EC" id="2.7.13.3" evidence="3"/>
<dbReference type="InterPro" id="IPR004358">
    <property type="entry name" value="Sig_transdc_His_kin-like_C"/>
</dbReference>
<dbReference type="InterPro" id="IPR003661">
    <property type="entry name" value="HisK_dim/P_dom"/>
</dbReference>
<keyword evidence="7" id="KW-0808">Transferase</keyword>
<dbReference type="PROSITE" id="PS50109">
    <property type="entry name" value="HIS_KIN"/>
    <property type="match status" value="1"/>
</dbReference>
<keyword evidence="10 13" id="KW-1133">Transmembrane helix</keyword>
<dbReference type="InterPro" id="IPR036097">
    <property type="entry name" value="HisK_dim/P_sf"/>
</dbReference>
<feature type="domain" description="Histidine kinase" evidence="14">
    <location>
        <begin position="156"/>
        <end position="355"/>
    </location>
</feature>
<dbReference type="Pfam" id="PF02518">
    <property type="entry name" value="HATPase_c"/>
    <property type="match status" value="1"/>
</dbReference>
<dbReference type="Pfam" id="PF00512">
    <property type="entry name" value="HisKA"/>
    <property type="match status" value="1"/>
</dbReference>
<evidence type="ECO:0000256" key="13">
    <source>
        <dbReference type="SAM" id="Phobius"/>
    </source>
</evidence>
<dbReference type="Proteomes" id="UP000682266">
    <property type="component" value="Unassembled WGS sequence"/>
</dbReference>
<comment type="subcellular location">
    <subcellularLocation>
        <location evidence="2">Cell inner membrane</location>
        <topology evidence="2">Multi-pass membrane protein</topology>
    </subcellularLocation>
</comment>
<dbReference type="InterPro" id="IPR050980">
    <property type="entry name" value="2C_sensor_his_kinase"/>
</dbReference>
<gene>
    <name evidence="15" type="ORF">KDW93_25130</name>
</gene>
<keyword evidence="5" id="KW-0997">Cell inner membrane</keyword>
<keyword evidence="11" id="KW-0902">Two-component regulatory system</keyword>
<evidence type="ECO:0000259" key="14">
    <source>
        <dbReference type="PROSITE" id="PS50109"/>
    </source>
</evidence>
<evidence type="ECO:0000256" key="10">
    <source>
        <dbReference type="ARBA" id="ARBA00022989"/>
    </source>
</evidence>
<sequence length="376" mass="40575">MANIPTLSSGAWFEARLTRSIRNFSRTCREHARGLVACPARLFVVAGVLFVAAALYDARDLLANALLPAVDRDLLMASVTCAMLALVAAVLWLRALRLDAAIRQLAAALEDHGLEELPRSLVERGTPSIARLAAAINGAHHQHADRVTELLHVLAAYAHDLRTPLTRVMLRSGMLDDRTLRDAMERDLAEMGELINASLACARLQCSVAEPPRSVDVDALLGSLVDNYRDAGLAVALDGRLDCPLVTFPHALRRVLVNLIDNALRYGRDVRLCVRVDARRVMLAVVDSGPGIVPAEMEAVFTPWYRAPQTAARAPGSGLGLAIARRLTQAMQGELQLNNRSTGGLEARVTLPLAATAGHDAACQPARACRCGRYLS</sequence>
<reference evidence="15" key="1">
    <citation type="submission" date="2021-04" db="EMBL/GenBank/DDBJ databases">
        <title>A collection of bacterial strains from the Burkholderia cepacia Research Laboratory and Repository.</title>
        <authorList>
            <person name="Lipuma J."/>
            <person name="Spilker T."/>
        </authorList>
    </citation>
    <scope>NUCLEOTIDE SEQUENCE</scope>
    <source>
        <strain evidence="15">AU36012</strain>
    </source>
</reference>
<keyword evidence="12 13" id="KW-0472">Membrane</keyword>
<evidence type="ECO:0000256" key="6">
    <source>
        <dbReference type="ARBA" id="ARBA00022553"/>
    </source>
</evidence>
<feature type="transmembrane region" description="Helical" evidence="13">
    <location>
        <begin position="34"/>
        <end position="55"/>
    </location>
</feature>
<dbReference type="Gene3D" id="3.30.565.10">
    <property type="entry name" value="Histidine kinase-like ATPase, C-terminal domain"/>
    <property type="match status" value="1"/>
</dbReference>
<evidence type="ECO:0000256" key="5">
    <source>
        <dbReference type="ARBA" id="ARBA00022519"/>
    </source>
</evidence>
<keyword evidence="9 15" id="KW-0418">Kinase</keyword>
<protein>
    <recommendedName>
        <fullName evidence="3">histidine kinase</fullName>
        <ecNumber evidence="3">2.7.13.3</ecNumber>
    </recommendedName>
</protein>
<evidence type="ECO:0000256" key="2">
    <source>
        <dbReference type="ARBA" id="ARBA00004429"/>
    </source>
</evidence>
<dbReference type="InterPro" id="IPR005467">
    <property type="entry name" value="His_kinase_dom"/>
</dbReference>
<dbReference type="SUPFAM" id="SSF47384">
    <property type="entry name" value="Homodimeric domain of signal transducing histidine kinase"/>
    <property type="match status" value="1"/>
</dbReference>
<accession>A0AA41JLT7</accession>
<dbReference type="InterPro" id="IPR036890">
    <property type="entry name" value="HATPase_C_sf"/>
</dbReference>
<evidence type="ECO:0000256" key="11">
    <source>
        <dbReference type="ARBA" id="ARBA00023012"/>
    </source>
</evidence>
<evidence type="ECO:0000256" key="4">
    <source>
        <dbReference type="ARBA" id="ARBA00022475"/>
    </source>
</evidence>
<dbReference type="EMBL" id="JAGSVG010000026">
    <property type="protein sequence ID" value="MBR8132216.1"/>
    <property type="molecule type" value="Genomic_DNA"/>
</dbReference>
<keyword evidence="4" id="KW-1003">Cell membrane</keyword>
<evidence type="ECO:0000256" key="12">
    <source>
        <dbReference type="ARBA" id="ARBA00023136"/>
    </source>
</evidence>
<keyword evidence="8 13" id="KW-0812">Transmembrane</keyword>
<evidence type="ECO:0000256" key="3">
    <source>
        <dbReference type="ARBA" id="ARBA00012438"/>
    </source>
</evidence>
<evidence type="ECO:0000256" key="8">
    <source>
        <dbReference type="ARBA" id="ARBA00022692"/>
    </source>
</evidence>
<evidence type="ECO:0000313" key="15">
    <source>
        <dbReference type="EMBL" id="MBR8132216.1"/>
    </source>
</evidence>
<name>A0AA41JLT7_9BURK</name>
<evidence type="ECO:0000256" key="1">
    <source>
        <dbReference type="ARBA" id="ARBA00000085"/>
    </source>
</evidence>
<evidence type="ECO:0000313" key="16">
    <source>
        <dbReference type="Proteomes" id="UP000682266"/>
    </source>
</evidence>
<dbReference type="PANTHER" id="PTHR44936:SF5">
    <property type="entry name" value="SENSOR HISTIDINE KINASE ENVZ"/>
    <property type="match status" value="1"/>
</dbReference>
<dbReference type="SMART" id="SM00387">
    <property type="entry name" value="HATPase_c"/>
    <property type="match status" value="1"/>
</dbReference>
<keyword evidence="6" id="KW-0597">Phosphoprotein</keyword>
<dbReference type="SMART" id="SM00388">
    <property type="entry name" value="HisKA"/>
    <property type="match status" value="1"/>
</dbReference>
<proteinExistence type="predicted"/>
<dbReference type="InterPro" id="IPR003594">
    <property type="entry name" value="HATPase_dom"/>
</dbReference>
<dbReference type="AlphaFoldDB" id="A0AA41JLT7"/>
<dbReference type="CDD" id="cd00082">
    <property type="entry name" value="HisKA"/>
    <property type="match status" value="1"/>
</dbReference>
<evidence type="ECO:0000256" key="7">
    <source>
        <dbReference type="ARBA" id="ARBA00022679"/>
    </source>
</evidence>
<dbReference type="GO" id="GO:0000155">
    <property type="term" value="F:phosphorelay sensor kinase activity"/>
    <property type="evidence" value="ECO:0007669"/>
    <property type="project" value="InterPro"/>
</dbReference>
<feature type="transmembrane region" description="Helical" evidence="13">
    <location>
        <begin position="75"/>
        <end position="93"/>
    </location>
</feature>
<dbReference type="SUPFAM" id="SSF55874">
    <property type="entry name" value="ATPase domain of HSP90 chaperone/DNA topoisomerase II/histidine kinase"/>
    <property type="match status" value="1"/>
</dbReference>
<dbReference type="PRINTS" id="PR00344">
    <property type="entry name" value="BCTRLSENSOR"/>
</dbReference>
<dbReference type="CDD" id="cd00075">
    <property type="entry name" value="HATPase"/>
    <property type="match status" value="1"/>
</dbReference>
<dbReference type="PANTHER" id="PTHR44936">
    <property type="entry name" value="SENSOR PROTEIN CREC"/>
    <property type="match status" value="1"/>
</dbReference>
<dbReference type="Gene3D" id="1.10.287.130">
    <property type="match status" value="1"/>
</dbReference>
<evidence type="ECO:0000256" key="9">
    <source>
        <dbReference type="ARBA" id="ARBA00022777"/>
    </source>
</evidence>
<comment type="catalytic activity">
    <reaction evidence="1">
        <text>ATP + protein L-histidine = ADP + protein N-phospho-L-histidine.</text>
        <dbReference type="EC" id="2.7.13.3"/>
    </reaction>
</comment>
<dbReference type="GO" id="GO:0005886">
    <property type="term" value="C:plasma membrane"/>
    <property type="evidence" value="ECO:0007669"/>
    <property type="project" value="UniProtKB-SubCell"/>
</dbReference>
<organism evidence="15 16">
    <name type="scientific">Burkholderia ambifaria</name>
    <dbReference type="NCBI Taxonomy" id="152480"/>
    <lineage>
        <taxon>Bacteria</taxon>
        <taxon>Pseudomonadati</taxon>
        <taxon>Pseudomonadota</taxon>
        <taxon>Betaproteobacteria</taxon>
        <taxon>Burkholderiales</taxon>
        <taxon>Burkholderiaceae</taxon>
        <taxon>Burkholderia</taxon>
        <taxon>Burkholderia cepacia complex</taxon>
    </lineage>
</organism>
<dbReference type="RefSeq" id="WP_105787662.1">
    <property type="nucleotide sequence ID" value="NZ_CADERF010000023.1"/>
</dbReference>